<evidence type="ECO:0000313" key="2">
    <source>
        <dbReference type="EMBL" id="KKN66462.1"/>
    </source>
</evidence>
<reference evidence="2" key="1">
    <citation type="journal article" date="2015" name="Nature">
        <title>Complex archaea that bridge the gap between prokaryotes and eukaryotes.</title>
        <authorList>
            <person name="Spang A."/>
            <person name="Saw J.H."/>
            <person name="Jorgensen S.L."/>
            <person name="Zaremba-Niedzwiedzka K."/>
            <person name="Martijn J."/>
            <person name="Lind A.E."/>
            <person name="van Eijk R."/>
            <person name="Schleper C."/>
            <person name="Guy L."/>
            <person name="Ettema T.J."/>
        </authorList>
    </citation>
    <scope>NUCLEOTIDE SEQUENCE</scope>
</reference>
<feature type="compositionally biased region" description="Acidic residues" evidence="1">
    <location>
        <begin position="406"/>
        <end position="419"/>
    </location>
</feature>
<dbReference type="EMBL" id="LAZR01000500">
    <property type="protein sequence ID" value="KKN66462.1"/>
    <property type="molecule type" value="Genomic_DNA"/>
</dbReference>
<feature type="region of interest" description="Disordered" evidence="1">
    <location>
        <begin position="147"/>
        <end position="169"/>
    </location>
</feature>
<comment type="caution">
    <text evidence="2">The sequence shown here is derived from an EMBL/GenBank/DDBJ whole genome shotgun (WGS) entry which is preliminary data.</text>
</comment>
<proteinExistence type="predicted"/>
<sequence>MLRYGWIIVLGCLLAAGIAWAEIKIVILKDGGQLEGEVTETEEGYQVLTRFGPRLIPHYKVKKIITKLEPREEFDQRREQIKDDDADGHLELGRWAMMLKLSDKALKKEMLELAKQQFQHVLELRDDDDQAKLLIRRVDGELERLSKIDDTPPPVVRPGARPGGGGVVPPESLVPMEGVFRIRLAEVRFDDAERRKLRVRFRDDVLKRFASMMEGVDNFDGKKFRRWKDARKLQFILDNIGRENQSIRNDMQITSELKFMRDFQRPIWPMLQRAGSCADTSCHAAASGAGGFRLLIPRAVSSTDPISVRTNYTNFLVLDLFVSAEDLRLIDRNRPVESLILQYGLPPEKARFKHPLVQGSAIRPIFSGKDDRGYKQIHTWIRSALHGPVHPMYNLNYVPPFLSAPSDEDAPESPEDAEGADTGASDADASEEGSSDSGAAPPADDAETGPDDADPPAP</sequence>
<feature type="region of interest" description="Disordered" evidence="1">
    <location>
        <begin position="403"/>
        <end position="458"/>
    </location>
</feature>
<gene>
    <name evidence="2" type="ORF">LCGC14_0471200</name>
</gene>
<accession>A0A0F9SUZ0</accession>
<evidence type="ECO:0000256" key="1">
    <source>
        <dbReference type="SAM" id="MobiDB-lite"/>
    </source>
</evidence>
<feature type="compositionally biased region" description="Acidic residues" evidence="1">
    <location>
        <begin position="444"/>
        <end position="458"/>
    </location>
</feature>
<name>A0A0F9SUZ0_9ZZZZ</name>
<dbReference type="AlphaFoldDB" id="A0A0F9SUZ0"/>
<organism evidence="2">
    <name type="scientific">marine sediment metagenome</name>
    <dbReference type="NCBI Taxonomy" id="412755"/>
    <lineage>
        <taxon>unclassified sequences</taxon>
        <taxon>metagenomes</taxon>
        <taxon>ecological metagenomes</taxon>
    </lineage>
</organism>
<protein>
    <submittedName>
        <fullName evidence="2">Uncharacterized protein</fullName>
    </submittedName>
</protein>